<sequence>MDLAEDSWVWKYDPSGRFSVRSAYLTLTGLEVVSDPNPLLLRVRKSWAPSKVIVFSWKLLQDRVAIRQNLLRCRVIKDISDFLCALCGVSVESVGHLFTSCDSIFPVWYKLARWLGFQFVSPNSIIGMFEGFLGFSVNRKFRLGWMLIWHAAVWSIWNSRNYLSFARGTVSVDTLVEKVKLSSWKWFLAKNPGNPCSFYEWEVQPVMC</sequence>
<organism evidence="2 3">
    <name type="scientific">Trifolium subterraneum</name>
    <name type="common">Subterranean clover</name>
    <dbReference type="NCBI Taxonomy" id="3900"/>
    <lineage>
        <taxon>Eukaryota</taxon>
        <taxon>Viridiplantae</taxon>
        <taxon>Streptophyta</taxon>
        <taxon>Embryophyta</taxon>
        <taxon>Tracheophyta</taxon>
        <taxon>Spermatophyta</taxon>
        <taxon>Magnoliopsida</taxon>
        <taxon>eudicotyledons</taxon>
        <taxon>Gunneridae</taxon>
        <taxon>Pentapetalae</taxon>
        <taxon>rosids</taxon>
        <taxon>fabids</taxon>
        <taxon>Fabales</taxon>
        <taxon>Fabaceae</taxon>
        <taxon>Papilionoideae</taxon>
        <taxon>50 kb inversion clade</taxon>
        <taxon>NPAAA clade</taxon>
        <taxon>Hologalegina</taxon>
        <taxon>IRL clade</taxon>
        <taxon>Trifolieae</taxon>
        <taxon>Trifolium</taxon>
    </lineage>
</organism>
<evidence type="ECO:0000313" key="3">
    <source>
        <dbReference type="Proteomes" id="UP000242715"/>
    </source>
</evidence>
<protein>
    <recommendedName>
        <fullName evidence="1">Reverse transcriptase zinc-binding domain-containing protein</fullName>
    </recommendedName>
</protein>
<evidence type="ECO:0000313" key="2">
    <source>
        <dbReference type="EMBL" id="GAU36457.1"/>
    </source>
</evidence>
<dbReference type="EMBL" id="DF973631">
    <property type="protein sequence ID" value="GAU36457.1"/>
    <property type="molecule type" value="Genomic_DNA"/>
</dbReference>
<proteinExistence type="predicted"/>
<dbReference type="OrthoDB" id="1436790at2759"/>
<name>A0A2Z6P1Y7_TRISU</name>
<keyword evidence="3" id="KW-1185">Reference proteome</keyword>
<gene>
    <name evidence="2" type="ORF">TSUD_166230</name>
</gene>
<dbReference type="InterPro" id="IPR026960">
    <property type="entry name" value="RVT-Znf"/>
</dbReference>
<evidence type="ECO:0000259" key="1">
    <source>
        <dbReference type="Pfam" id="PF13966"/>
    </source>
</evidence>
<dbReference type="Proteomes" id="UP000242715">
    <property type="component" value="Unassembled WGS sequence"/>
</dbReference>
<reference evidence="3" key="1">
    <citation type="journal article" date="2017" name="Front. Plant Sci.">
        <title>Climate Clever Clovers: New Paradigm to Reduce the Environmental Footprint of Ruminants by Breeding Low Methanogenic Forages Utilizing Haplotype Variation.</title>
        <authorList>
            <person name="Kaur P."/>
            <person name="Appels R."/>
            <person name="Bayer P.E."/>
            <person name="Keeble-Gagnere G."/>
            <person name="Wang J."/>
            <person name="Hirakawa H."/>
            <person name="Shirasawa K."/>
            <person name="Vercoe P."/>
            <person name="Stefanova K."/>
            <person name="Durmic Z."/>
            <person name="Nichols P."/>
            <person name="Revell C."/>
            <person name="Isobe S.N."/>
            <person name="Edwards D."/>
            <person name="Erskine W."/>
        </authorList>
    </citation>
    <scope>NUCLEOTIDE SEQUENCE [LARGE SCALE GENOMIC DNA]</scope>
    <source>
        <strain evidence="3">cv. Daliak</strain>
    </source>
</reference>
<accession>A0A2Z6P1Y7</accession>
<dbReference type="AlphaFoldDB" id="A0A2Z6P1Y7"/>
<feature type="domain" description="Reverse transcriptase zinc-binding" evidence="1">
    <location>
        <begin position="18"/>
        <end position="108"/>
    </location>
</feature>
<dbReference type="Pfam" id="PF13966">
    <property type="entry name" value="zf-RVT"/>
    <property type="match status" value="1"/>
</dbReference>